<organism evidence="3">
    <name type="scientific">Melampsora larici-populina (strain 98AG31 / pathotype 3-4-7)</name>
    <name type="common">Poplar leaf rust fungus</name>
    <dbReference type="NCBI Taxonomy" id="747676"/>
    <lineage>
        <taxon>Eukaryota</taxon>
        <taxon>Fungi</taxon>
        <taxon>Dikarya</taxon>
        <taxon>Basidiomycota</taxon>
        <taxon>Pucciniomycotina</taxon>
        <taxon>Pucciniomycetes</taxon>
        <taxon>Pucciniales</taxon>
        <taxon>Melampsoraceae</taxon>
        <taxon>Melampsora</taxon>
    </lineage>
</organism>
<feature type="compositionally biased region" description="Polar residues" evidence="1">
    <location>
        <begin position="32"/>
        <end position="45"/>
    </location>
</feature>
<dbReference type="EMBL" id="GL883096">
    <property type="protein sequence ID" value="EGG09752.1"/>
    <property type="molecule type" value="Genomic_DNA"/>
</dbReference>
<dbReference type="VEuPathDB" id="FungiDB:MELLADRAFT_71135"/>
<dbReference type="Proteomes" id="UP000001072">
    <property type="component" value="Unassembled WGS sequence"/>
</dbReference>
<gene>
    <name evidence="2" type="ORF">MELLADRAFT_71135</name>
</gene>
<proteinExistence type="predicted"/>
<accession>F4RCL3</accession>
<name>F4RCL3_MELLP</name>
<evidence type="ECO:0000313" key="2">
    <source>
        <dbReference type="EMBL" id="EGG09752.1"/>
    </source>
</evidence>
<protein>
    <submittedName>
        <fullName evidence="2">Uncharacterized protein</fullName>
    </submittedName>
</protein>
<keyword evidence="3" id="KW-1185">Reference proteome</keyword>
<dbReference type="GeneID" id="18931736"/>
<dbReference type="RefSeq" id="XP_007406806.1">
    <property type="nucleotide sequence ID" value="XM_007406744.1"/>
</dbReference>
<dbReference type="InParanoid" id="F4RCL3"/>
<dbReference type="HOGENOM" id="CLU_1180449_0_0_1"/>
<feature type="region of interest" description="Disordered" evidence="1">
    <location>
        <begin position="32"/>
        <end position="54"/>
    </location>
</feature>
<evidence type="ECO:0000313" key="3">
    <source>
        <dbReference type="Proteomes" id="UP000001072"/>
    </source>
</evidence>
<reference evidence="3" key="1">
    <citation type="journal article" date="2011" name="Proc. Natl. Acad. Sci. U.S.A.">
        <title>Obligate biotrophy features unraveled by the genomic analysis of rust fungi.</title>
        <authorList>
            <person name="Duplessis S."/>
            <person name="Cuomo C.A."/>
            <person name="Lin Y.-C."/>
            <person name="Aerts A."/>
            <person name="Tisserant E."/>
            <person name="Veneault-Fourrey C."/>
            <person name="Joly D.L."/>
            <person name="Hacquard S."/>
            <person name="Amselem J."/>
            <person name="Cantarel B.L."/>
            <person name="Chiu R."/>
            <person name="Coutinho P.M."/>
            <person name="Feau N."/>
            <person name="Field M."/>
            <person name="Frey P."/>
            <person name="Gelhaye E."/>
            <person name="Goldberg J."/>
            <person name="Grabherr M.G."/>
            <person name="Kodira C.D."/>
            <person name="Kohler A."/>
            <person name="Kuees U."/>
            <person name="Lindquist E.A."/>
            <person name="Lucas S.M."/>
            <person name="Mago R."/>
            <person name="Mauceli E."/>
            <person name="Morin E."/>
            <person name="Murat C."/>
            <person name="Pangilinan J.L."/>
            <person name="Park R."/>
            <person name="Pearson M."/>
            <person name="Quesneville H."/>
            <person name="Rouhier N."/>
            <person name="Sakthikumar S."/>
            <person name="Salamov A.A."/>
            <person name="Schmutz J."/>
            <person name="Selles B."/>
            <person name="Shapiro H."/>
            <person name="Tanguay P."/>
            <person name="Tuskan G.A."/>
            <person name="Henrissat B."/>
            <person name="Van de Peer Y."/>
            <person name="Rouze P."/>
            <person name="Ellis J.G."/>
            <person name="Dodds P.N."/>
            <person name="Schein J.E."/>
            <person name="Zhong S."/>
            <person name="Hamelin R.C."/>
            <person name="Grigoriev I.V."/>
            <person name="Szabo L.J."/>
            <person name="Martin F."/>
        </authorList>
    </citation>
    <scope>NUCLEOTIDE SEQUENCE [LARGE SCALE GENOMIC DNA]</scope>
    <source>
        <strain evidence="3">98AG31 / pathotype 3-4-7</strain>
    </source>
</reference>
<dbReference type="OrthoDB" id="10330494at2759"/>
<evidence type="ECO:0000256" key="1">
    <source>
        <dbReference type="SAM" id="MobiDB-lite"/>
    </source>
</evidence>
<dbReference type="AlphaFoldDB" id="F4RCL3"/>
<dbReference type="KEGG" id="mlr:MELLADRAFT_71135"/>
<sequence>MPPFVFRGFENGKRERSLSQLESQLHILSSTHNLCSTPQHSSSTSRTEKDDAKDRPEFLIAQTTAEMKGIEFFAYKGSTLAKRRLELCPSDESITSYDTYGKPVKSVDTSTSLTPNGSPSKSVSRSKLMAMNRAMRLRMIEAIKRRIRSTLSSAFSGGSRKRQKLGIEDDEWLDVTAIIEEHTQSTKGYRQLNEFGRLQPATGPCAKPYVTNDTYHLDQIIQSDLMWHFESYRPN</sequence>